<evidence type="ECO:0000256" key="1">
    <source>
        <dbReference type="ARBA" id="ARBA00007613"/>
    </source>
</evidence>
<sequence length="83" mass="9118">ERYRSAREAITAAREAVVEAEESLRVSTASRQWGAATALDVLEAERVVTEVRFQELDAVTIAMTALAGIRNLVGLMPYEPLMP</sequence>
<evidence type="ECO:0000313" key="2">
    <source>
        <dbReference type="EMBL" id="MBD3869122.1"/>
    </source>
</evidence>
<proteinExistence type="inferred from homology"/>
<dbReference type="EMBL" id="JACXWD010000060">
    <property type="protein sequence ID" value="MBD3869122.1"/>
    <property type="molecule type" value="Genomic_DNA"/>
</dbReference>
<protein>
    <submittedName>
        <fullName evidence="2">TolC family protein</fullName>
    </submittedName>
</protein>
<name>A0A8J6Y2J8_9BACT</name>
<reference evidence="2 3" key="1">
    <citation type="submission" date="2020-08" db="EMBL/GenBank/DDBJ databases">
        <title>Acidobacteriota in marine sediments use diverse sulfur dissimilation pathways.</title>
        <authorList>
            <person name="Wasmund K."/>
        </authorList>
    </citation>
    <scope>NUCLEOTIDE SEQUENCE [LARGE SCALE GENOMIC DNA]</scope>
    <source>
        <strain evidence="2">MAG AM4</strain>
    </source>
</reference>
<evidence type="ECO:0000313" key="3">
    <source>
        <dbReference type="Proteomes" id="UP000648239"/>
    </source>
</evidence>
<dbReference type="Proteomes" id="UP000648239">
    <property type="component" value="Unassembled WGS sequence"/>
</dbReference>
<gene>
    <name evidence="2" type="ORF">IFK94_13450</name>
</gene>
<dbReference type="GO" id="GO:0015562">
    <property type="term" value="F:efflux transmembrane transporter activity"/>
    <property type="evidence" value="ECO:0007669"/>
    <property type="project" value="InterPro"/>
</dbReference>
<dbReference type="InterPro" id="IPR003423">
    <property type="entry name" value="OMP_efflux"/>
</dbReference>
<dbReference type="AlphaFoldDB" id="A0A8J6Y2J8"/>
<comment type="similarity">
    <text evidence="1">Belongs to the outer membrane factor (OMF) (TC 1.B.17) family.</text>
</comment>
<feature type="non-terminal residue" evidence="2">
    <location>
        <position position="1"/>
    </location>
</feature>
<comment type="caution">
    <text evidence="2">The sequence shown here is derived from an EMBL/GenBank/DDBJ whole genome shotgun (WGS) entry which is preliminary data.</text>
</comment>
<dbReference type="SUPFAM" id="SSF56954">
    <property type="entry name" value="Outer membrane efflux proteins (OEP)"/>
    <property type="match status" value="1"/>
</dbReference>
<dbReference type="Pfam" id="PF02321">
    <property type="entry name" value="OEP"/>
    <property type="match status" value="1"/>
</dbReference>
<dbReference type="Gene3D" id="1.20.1600.10">
    <property type="entry name" value="Outer membrane efflux proteins (OEP)"/>
    <property type="match status" value="1"/>
</dbReference>
<organism evidence="2 3">
    <name type="scientific">Candidatus Polarisedimenticola svalbardensis</name>
    <dbReference type="NCBI Taxonomy" id="2886004"/>
    <lineage>
        <taxon>Bacteria</taxon>
        <taxon>Pseudomonadati</taxon>
        <taxon>Acidobacteriota</taxon>
        <taxon>Candidatus Polarisedimenticolia</taxon>
        <taxon>Candidatus Polarisedimenticolales</taxon>
        <taxon>Candidatus Polarisedimenticolaceae</taxon>
        <taxon>Candidatus Polarisedimenticola</taxon>
    </lineage>
</organism>
<accession>A0A8J6Y2J8</accession>